<gene>
    <name evidence="1" type="ORF">LCGC14_0318210</name>
</gene>
<proteinExistence type="predicted"/>
<dbReference type="AlphaFoldDB" id="A0A0F9U2L8"/>
<reference evidence="1" key="1">
    <citation type="journal article" date="2015" name="Nature">
        <title>Complex archaea that bridge the gap between prokaryotes and eukaryotes.</title>
        <authorList>
            <person name="Spang A."/>
            <person name="Saw J.H."/>
            <person name="Jorgensen S.L."/>
            <person name="Zaremba-Niedzwiedzka K."/>
            <person name="Martijn J."/>
            <person name="Lind A.E."/>
            <person name="van Eijk R."/>
            <person name="Schleper C."/>
            <person name="Guy L."/>
            <person name="Ettema T.J."/>
        </authorList>
    </citation>
    <scope>NUCLEOTIDE SEQUENCE</scope>
</reference>
<name>A0A0F9U2L8_9ZZZZ</name>
<sequence length="83" mass="10094">MDLDWDLPRKPEEPKPAWDGAYDEVEEMEKLRVYQAELEHEYRAISEIEKQDLLYWRILLRWNHESSLGDGIMLFLCGREERL</sequence>
<dbReference type="EMBL" id="LAZR01000213">
    <property type="protein sequence ID" value="KKN81562.1"/>
    <property type="molecule type" value="Genomic_DNA"/>
</dbReference>
<comment type="caution">
    <text evidence="1">The sequence shown here is derived from an EMBL/GenBank/DDBJ whole genome shotgun (WGS) entry which is preliminary data.</text>
</comment>
<accession>A0A0F9U2L8</accession>
<organism evidence="1">
    <name type="scientific">marine sediment metagenome</name>
    <dbReference type="NCBI Taxonomy" id="412755"/>
    <lineage>
        <taxon>unclassified sequences</taxon>
        <taxon>metagenomes</taxon>
        <taxon>ecological metagenomes</taxon>
    </lineage>
</organism>
<evidence type="ECO:0000313" key="1">
    <source>
        <dbReference type="EMBL" id="KKN81562.1"/>
    </source>
</evidence>
<protein>
    <submittedName>
        <fullName evidence="1">Uncharacterized protein</fullName>
    </submittedName>
</protein>